<evidence type="ECO:0008006" key="3">
    <source>
        <dbReference type="Google" id="ProtNLM"/>
    </source>
</evidence>
<dbReference type="HOGENOM" id="CLU_1025722_0_0_0"/>
<dbReference type="RefSeq" id="WP_011530391.1">
    <property type="nucleotide sequence ID" value="NC_008025.1"/>
</dbReference>
<gene>
    <name evidence="1" type="ordered locus">Dgeo_1258</name>
</gene>
<reference evidence="1" key="1">
    <citation type="submission" date="2006-04" db="EMBL/GenBank/DDBJ databases">
        <title>Complete sequence of chromosome of Deinococcus geothermalis DSM 11300.</title>
        <authorList>
            <consortium name="US DOE Joint Genome Institute"/>
            <person name="Copeland A."/>
            <person name="Lucas S."/>
            <person name="Lapidus A."/>
            <person name="Barry K."/>
            <person name="Detter J.C."/>
            <person name="Glavina del Rio T."/>
            <person name="Hammon N."/>
            <person name="Israni S."/>
            <person name="Dalin E."/>
            <person name="Tice H."/>
            <person name="Pitluck S."/>
            <person name="Brettin T."/>
            <person name="Bruce D."/>
            <person name="Han C."/>
            <person name="Tapia R."/>
            <person name="Saunders E."/>
            <person name="Gilna P."/>
            <person name="Schmutz J."/>
            <person name="Larimer F."/>
            <person name="Land M."/>
            <person name="Hauser L."/>
            <person name="Kyrpides N."/>
            <person name="Kim E."/>
            <person name="Daly M.J."/>
            <person name="Fredrickson J.K."/>
            <person name="Makarova K.S."/>
            <person name="Gaidamakova E.K."/>
            <person name="Zhai M."/>
            <person name="Richardson P."/>
        </authorList>
    </citation>
    <scope>NUCLEOTIDE SEQUENCE</scope>
    <source>
        <strain evidence="1">DSM 11300</strain>
    </source>
</reference>
<dbReference type="AlphaFoldDB" id="Q1IYY0"/>
<organism evidence="1 2">
    <name type="scientific">Deinococcus geothermalis (strain DSM 11300 / CIP 105573 / AG-3a)</name>
    <dbReference type="NCBI Taxonomy" id="319795"/>
    <lineage>
        <taxon>Bacteria</taxon>
        <taxon>Thermotogati</taxon>
        <taxon>Deinococcota</taxon>
        <taxon>Deinococci</taxon>
        <taxon>Deinococcales</taxon>
        <taxon>Deinococcaceae</taxon>
        <taxon>Deinococcus</taxon>
    </lineage>
</organism>
<dbReference type="InterPro" id="IPR003719">
    <property type="entry name" value="Phenazine_PhzF-like"/>
</dbReference>
<dbReference type="Proteomes" id="UP000002431">
    <property type="component" value="Chromosome"/>
</dbReference>
<evidence type="ECO:0000313" key="2">
    <source>
        <dbReference type="Proteomes" id="UP000002431"/>
    </source>
</evidence>
<dbReference type="eggNOG" id="COG0384">
    <property type="taxonomic scope" value="Bacteria"/>
</dbReference>
<dbReference type="KEGG" id="dge:Dgeo_1258"/>
<protein>
    <recommendedName>
        <fullName evidence="3">Phenazine biosynthesis PhzC/PhzF protein</fullName>
    </recommendedName>
</protein>
<dbReference type="Gene3D" id="3.10.310.10">
    <property type="entry name" value="Diaminopimelate Epimerase, Chain A, domain 1"/>
    <property type="match status" value="1"/>
</dbReference>
<dbReference type="SUPFAM" id="SSF54506">
    <property type="entry name" value="Diaminopimelate epimerase-like"/>
    <property type="match status" value="1"/>
</dbReference>
<name>Q1IYY0_DEIGD</name>
<evidence type="ECO:0000313" key="1">
    <source>
        <dbReference type="EMBL" id="ABF45554.1"/>
    </source>
</evidence>
<sequence length="271" mass="27553">MTAAIAPALYRVLSPPRSEGGKAVAVFADAAGDLQARAAAAGAPLSVFVEAVDVGSVSLRVFTPTQEKGSSDSGALAALAFLQTQSELLDVVEVQMGGEIMPAQLCGGEWLLRQGDVGVTEVPALDLSPLGLGVRSVQIASASRPNLVIEVADLGALEAFSPDAEGIAAVNRATGTTGLVLYTPGGPDRAEVSFRAFGPLKGFLEDGASSNMFACLVGVLGAQGRLPTDLKMLRGAQRMPGAPARLTAQFTPAANGAADVWVGGRAERVSP</sequence>
<dbReference type="GO" id="GO:0003824">
    <property type="term" value="F:catalytic activity"/>
    <property type="evidence" value="ECO:0007669"/>
    <property type="project" value="InterPro"/>
</dbReference>
<dbReference type="PIRSF" id="PIRSF016184">
    <property type="entry name" value="PhzC_PhzF"/>
    <property type="match status" value="1"/>
</dbReference>
<accession>Q1IYY0</accession>
<proteinExistence type="predicted"/>
<dbReference type="EMBL" id="CP000359">
    <property type="protein sequence ID" value="ABF45554.1"/>
    <property type="molecule type" value="Genomic_DNA"/>
</dbReference>
<dbReference type="STRING" id="319795.Dgeo_1258"/>
<keyword evidence="2" id="KW-1185">Reference proteome</keyword>